<dbReference type="InterPro" id="IPR013321">
    <property type="entry name" value="Arc_rbn_hlx_hlx"/>
</dbReference>
<dbReference type="AlphaFoldDB" id="A0A0R2AQB9"/>
<evidence type="ECO:0008006" key="3">
    <source>
        <dbReference type="Google" id="ProtNLM"/>
    </source>
</evidence>
<keyword evidence="2" id="KW-1185">Reference proteome</keyword>
<dbReference type="Gene3D" id="1.10.1220.10">
    <property type="entry name" value="Met repressor-like"/>
    <property type="match status" value="1"/>
</dbReference>
<reference evidence="1 2" key="1">
    <citation type="journal article" date="2015" name="Genome Announc.">
        <title>Expanding the biotechnology potential of lactobacilli through comparative genomics of 213 strains and associated genera.</title>
        <authorList>
            <person name="Sun Z."/>
            <person name="Harris H.M."/>
            <person name="McCann A."/>
            <person name="Guo C."/>
            <person name="Argimon S."/>
            <person name="Zhang W."/>
            <person name="Yang X."/>
            <person name="Jeffery I.B."/>
            <person name="Cooney J.C."/>
            <person name="Kagawa T.F."/>
            <person name="Liu W."/>
            <person name="Song Y."/>
            <person name="Salvetti E."/>
            <person name="Wrobel A."/>
            <person name="Rasinkangas P."/>
            <person name="Parkhill J."/>
            <person name="Rea M.C."/>
            <person name="O'Sullivan O."/>
            <person name="Ritari J."/>
            <person name="Douillard F.P."/>
            <person name="Paul Ross R."/>
            <person name="Yang R."/>
            <person name="Briner A.E."/>
            <person name="Felis G.E."/>
            <person name="de Vos W.M."/>
            <person name="Barrangou R."/>
            <person name="Klaenhammer T.R."/>
            <person name="Caufield P.W."/>
            <person name="Cui Y."/>
            <person name="Zhang H."/>
            <person name="O'Toole P.W."/>
        </authorList>
    </citation>
    <scope>NUCLEOTIDE SEQUENCE [LARGE SCALE GENOMIC DNA]</scope>
    <source>
        <strain evidence="1 2">DSM 23829</strain>
    </source>
</reference>
<organism evidence="1 2">
    <name type="scientific">Apilactobacillus ozensis DSM 23829 = JCM 17196</name>
    <dbReference type="NCBI Taxonomy" id="1423781"/>
    <lineage>
        <taxon>Bacteria</taxon>
        <taxon>Bacillati</taxon>
        <taxon>Bacillota</taxon>
        <taxon>Bacilli</taxon>
        <taxon>Lactobacillales</taxon>
        <taxon>Lactobacillaceae</taxon>
        <taxon>Apilactobacillus</taxon>
    </lineage>
</organism>
<gene>
    <name evidence="1" type="ORF">FD06_GL000821</name>
</gene>
<dbReference type="GO" id="GO:0006355">
    <property type="term" value="P:regulation of DNA-templated transcription"/>
    <property type="evidence" value="ECO:0007669"/>
    <property type="project" value="InterPro"/>
</dbReference>
<dbReference type="OrthoDB" id="2247533at2"/>
<dbReference type="Pfam" id="PF04221">
    <property type="entry name" value="RelB"/>
    <property type="match status" value="1"/>
</dbReference>
<protein>
    <recommendedName>
        <fullName evidence="3">Addiction module antitoxin, RelB DinJ family</fullName>
    </recommendedName>
</protein>
<dbReference type="EMBL" id="AYYQ01000009">
    <property type="protein sequence ID" value="KRM69015.1"/>
    <property type="molecule type" value="Genomic_DNA"/>
</dbReference>
<dbReference type="Proteomes" id="UP000052012">
    <property type="component" value="Unassembled WGS sequence"/>
</dbReference>
<accession>A0A0R2AQB9</accession>
<evidence type="ECO:0000313" key="1">
    <source>
        <dbReference type="EMBL" id="KRM69015.1"/>
    </source>
</evidence>
<dbReference type="PATRIC" id="fig|1423781.4.peg.852"/>
<evidence type="ECO:0000313" key="2">
    <source>
        <dbReference type="Proteomes" id="UP000052012"/>
    </source>
</evidence>
<sequence>MPKIKQKSERISVRIAPKVKKAAEKELDKHGLSISNYIQFALANIANGQDDAYLNTPDALEAKDEVEKGETKTIGSLKDFEKYTKKMQKEVRDGN</sequence>
<dbReference type="RefSeq" id="WP_056965856.1">
    <property type="nucleotide sequence ID" value="NZ_AYYQ01000009.1"/>
</dbReference>
<dbReference type="STRING" id="1423781.FD06_GL000821"/>
<name>A0A0R2AQB9_9LACO</name>
<comment type="caution">
    <text evidence="1">The sequence shown here is derived from an EMBL/GenBank/DDBJ whole genome shotgun (WGS) entry which is preliminary data.</text>
</comment>
<dbReference type="InterPro" id="IPR007337">
    <property type="entry name" value="RelB/DinJ"/>
</dbReference>
<proteinExistence type="predicted"/>